<keyword evidence="2" id="KW-1185">Reference proteome</keyword>
<comment type="caution">
    <text evidence="1">The sequence shown here is derived from an EMBL/GenBank/DDBJ whole genome shotgun (WGS) entry which is preliminary data.</text>
</comment>
<protein>
    <submittedName>
        <fullName evidence="1">Uncharacterized protein</fullName>
    </submittedName>
</protein>
<proteinExistence type="predicted"/>
<organism evidence="1 2">
    <name type="scientific">Liparis tanakae</name>
    <name type="common">Tanaka's snailfish</name>
    <dbReference type="NCBI Taxonomy" id="230148"/>
    <lineage>
        <taxon>Eukaryota</taxon>
        <taxon>Metazoa</taxon>
        <taxon>Chordata</taxon>
        <taxon>Craniata</taxon>
        <taxon>Vertebrata</taxon>
        <taxon>Euteleostomi</taxon>
        <taxon>Actinopterygii</taxon>
        <taxon>Neopterygii</taxon>
        <taxon>Teleostei</taxon>
        <taxon>Neoteleostei</taxon>
        <taxon>Acanthomorphata</taxon>
        <taxon>Eupercaria</taxon>
        <taxon>Perciformes</taxon>
        <taxon>Cottioidei</taxon>
        <taxon>Cottales</taxon>
        <taxon>Liparidae</taxon>
        <taxon>Liparis</taxon>
    </lineage>
</organism>
<dbReference type="Proteomes" id="UP000314294">
    <property type="component" value="Unassembled WGS sequence"/>
</dbReference>
<dbReference type="EMBL" id="SRLO01000080">
    <property type="protein sequence ID" value="TNN77705.1"/>
    <property type="molecule type" value="Genomic_DNA"/>
</dbReference>
<reference evidence="1 2" key="1">
    <citation type="submission" date="2019-03" db="EMBL/GenBank/DDBJ databases">
        <title>First draft genome of Liparis tanakae, snailfish: a comprehensive survey of snailfish specific genes.</title>
        <authorList>
            <person name="Kim W."/>
            <person name="Song I."/>
            <person name="Jeong J.-H."/>
            <person name="Kim D."/>
            <person name="Kim S."/>
            <person name="Ryu S."/>
            <person name="Song J.Y."/>
            <person name="Lee S.K."/>
        </authorList>
    </citation>
    <scope>NUCLEOTIDE SEQUENCE [LARGE SCALE GENOMIC DNA]</scope>
    <source>
        <tissue evidence="1">Muscle</tissue>
    </source>
</reference>
<dbReference type="AlphaFoldDB" id="A0A4Z2IIW5"/>
<sequence length="70" mass="8103">MEKFEGRPWREKTRVWFEVLAGVEVTGPYIFSSVLPTVSPGITNDSQEERSEEEEMSYAMDICCSHREQS</sequence>
<gene>
    <name evidence="1" type="ORF">EYF80_012003</name>
</gene>
<accession>A0A4Z2IIW5</accession>
<evidence type="ECO:0000313" key="2">
    <source>
        <dbReference type="Proteomes" id="UP000314294"/>
    </source>
</evidence>
<evidence type="ECO:0000313" key="1">
    <source>
        <dbReference type="EMBL" id="TNN77705.1"/>
    </source>
</evidence>
<name>A0A4Z2IIW5_9TELE</name>